<reference evidence="2 3" key="1">
    <citation type="journal article" date="2013" name="Appl. Microbiol. Biotechnol.">
        <title>Glycerol assimilation and production of 1,3-propanediol by Citrobacter amalonaticus Y19.</title>
        <authorList>
            <person name="Ainala S.K."/>
            <person name="Ashok S."/>
            <person name="Ko Y."/>
            <person name="Park S."/>
        </authorList>
    </citation>
    <scope>NUCLEOTIDE SEQUENCE [LARGE SCALE GENOMIC DNA]</scope>
    <source>
        <strain evidence="2 3">Y19</strain>
    </source>
</reference>
<dbReference type="InterPro" id="IPR017737">
    <property type="entry name" value="TssE1-like"/>
</dbReference>
<dbReference type="SUPFAM" id="SSF160719">
    <property type="entry name" value="gpW/gp25-like"/>
    <property type="match status" value="1"/>
</dbReference>
<sequence>MMSASIPVALLDRLADETLSPRESVYRELRRLFNSRAPKDAASLPALLAWGVPEWHGIHADDDRVLDWFCRQLRRTILHLEPRIKALTVSVKEARHTTLALHLEAQLRDDDALLALDLAYRNGRWW</sequence>
<feature type="domain" description="IraD/Gp25-like" evidence="1">
    <location>
        <begin position="21"/>
        <end position="111"/>
    </location>
</feature>
<dbReference type="InterPro" id="IPR007048">
    <property type="entry name" value="IraD/Gp25-like"/>
</dbReference>
<dbReference type="PATRIC" id="fig|1261127.3.peg.3429"/>
<accession>A0A0F6RG65</accession>
<dbReference type="AlphaFoldDB" id="A0A0F6RG65"/>
<evidence type="ECO:0000259" key="1">
    <source>
        <dbReference type="Pfam" id="PF04965"/>
    </source>
</evidence>
<dbReference type="NCBIfam" id="TIGR03357">
    <property type="entry name" value="VI_zyme"/>
    <property type="match status" value="1"/>
</dbReference>
<dbReference type="Pfam" id="PF04965">
    <property type="entry name" value="GPW_gp25"/>
    <property type="match status" value="1"/>
</dbReference>
<dbReference type="Proteomes" id="UP000034085">
    <property type="component" value="Chromosome"/>
</dbReference>
<organism evidence="2 3">
    <name type="scientific">Citrobacter amalonaticus Y19</name>
    <dbReference type="NCBI Taxonomy" id="1261127"/>
    <lineage>
        <taxon>Bacteria</taxon>
        <taxon>Pseudomonadati</taxon>
        <taxon>Pseudomonadota</taxon>
        <taxon>Gammaproteobacteria</taxon>
        <taxon>Enterobacterales</taxon>
        <taxon>Enterobacteriaceae</taxon>
        <taxon>Citrobacter</taxon>
    </lineage>
</organism>
<dbReference type="KEGG" id="cama:F384_16420"/>
<evidence type="ECO:0000313" key="3">
    <source>
        <dbReference type="Proteomes" id="UP000034085"/>
    </source>
</evidence>
<dbReference type="RefSeq" id="WP_046487196.1">
    <property type="nucleotide sequence ID" value="NZ_CP011132.1"/>
</dbReference>
<dbReference type="EMBL" id="CP011132">
    <property type="protein sequence ID" value="AKE60030.1"/>
    <property type="molecule type" value="Genomic_DNA"/>
</dbReference>
<dbReference type="OrthoDB" id="6572203at2"/>
<protein>
    <submittedName>
        <fullName evidence="2">DNA recombination protein</fullName>
    </submittedName>
</protein>
<name>A0A0F6RG65_CITAM</name>
<proteinExistence type="predicted"/>
<evidence type="ECO:0000313" key="2">
    <source>
        <dbReference type="EMBL" id="AKE60030.1"/>
    </source>
</evidence>
<dbReference type="HOGENOM" id="CLU_1977621_0_0_6"/>
<gene>
    <name evidence="2" type="ORF">F384_16420</name>
</gene>